<evidence type="ECO:0000313" key="2">
    <source>
        <dbReference type="EMBL" id="OJJ33441.1"/>
    </source>
</evidence>
<feature type="region of interest" description="Disordered" evidence="1">
    <location>
        <begin position="27"/>
        <end position="91"/>
    </location>
</feature>
<dbReference type="GeneID" id="63747129"/>
<dbReference type="OrthoDB" id="4343031at2759"/>
<evidence type="ECO:0000256" key="1">
    <source>
        <dbReference type="SAM" id="MobiDB-lite"/>
    </source>
</evidence>
<dbReference type="AlphaFoldDB" id="A0A1L9RET4"/>
<proteinExistence type="predicted"/>
<feature type="compositionally biased region" description="Basic and acidic residues" evidence="1">
    <location>
        <begin position="80"/>
        <end position="91"/>
    </location>
</feature>
<evidence type="ECO:0000313" key="3">
    <source>
        <dbReference type="Proteomes" id="UP000184383"/>
    </source>
</evidence>
<dbReference type="Proteomes" id="UP000184383">
    <property type="component" value="Unassembled WGS sequence"/>
</dbReference>
<keyword evidence="3" id="KW-1185">Reference proteome</keyword>
<name>A0A1L9RET4_ASPWE</name>
<reference evidence="3" key="1">
    <citation type="journal article" date="2017" name="Genome Biol.">
        <title>Comparative genomics reveals high biological diversity and specific adaptations in the industrially and medically important fungal genus Aspergillus.</title>
        <authorList>
            <person name="de Vries R.P."/>
            <person name="Riley R."/>
            <person name="Wiebenga A."/>
            <person name="Aguilar-Osorio G."/>
            <person name="Amillis S."/>
            <person name="Uchima C.A."/>
            <person name="Anderluh G."/>
            <person name="Asadollahi M."/>
            <person name="Askin M."/>
            <person name="Barry K."/>
            <person name="Battaglia E."/>
            <person name="Bayram O."/>
            <person name="Benocci T."/>
            <person name="Braus-Stromeyer S.A."/>
            <person name="Caldana C."/>
            <person name="Canovas D."/>
            <person name="Cerqueira G.C."/>
            <person name="Chen F."/>
            <person name="Chen W."/>
            <person name="Choi C."/>
            <person name="Clum A."/>
            <person name="Dos Santos R.A."/>
            <person name="Damasio A.R."/>
            <person name="Diallinas G."/>
            <person name="Emri T."/>
            <person name="Fekete E."/>
            <person name="Flipphi M."/>
            <person name="Freyberg S."/>
            <person name="Gallo A."/>
            <person name="Gournas C."/>
            <person name="Habgood R."/>
            <person name="Hainaut M."/>
            <person name="Harispe M.L."/>
            <person name="Henrissat B."/>
            <person name="Hilden K.S."/>
            <person name="Hope R."/>
            <person name="Hossain A."/>
            <person name="Karabika E."/>
            <person name="Karaffa L."/>
            <person name="Karanyi Z."/>
            <person name="Krasevec N."/>
            <person name="Kuo A."/>
            <person name="Kusch H."/>
            <person name="LaButti K."/>
            <person name="Lagendijk E.L."/>
            <person name="Lapidus A."/>
            <person name="Levasseur A."/>
            <person name="Lindquist E."/>
            <person name="Lipzen A."/>
            <person name="Logrieco A.F."/>
            <person name="MacCabe A."/>
            <person name="Maekelae M.R."/>
            <person name="Malavazi I."/>
            <person name="Melin P."/>
            <person name="Meyer V."/>
            <person name="Mielnichuk N."/>
            <person name="Miskei M."/>
            <person name="Molnar A.P."/>
            <person name="Mule G."/>
            <person name="Ngan C.Y."/>
            <person name="Orejas M."/>
            <person name="Orosz E."/>
            <person name="Ouedraogo J.P."/>
            <person name="Overkamp K.M."/>
            <person name="Park H.-S."/>
            <person name="Perrone G."/>
            <person name="Piumi F."/>
            <person name="Punt P.J."/>
            <person name="Ram A.F."/>
            <person name="Ramon A."/>
            <person name="Rauscher S."/>
            <person name="Record E."/>
            <person name="Riano-Pachon D.M."/>
            <person name="Robert V."/>
            <person name="Roehrig J."/>
            <person name="Ruller R."/>
            <person name="Salamov A."/>
            <person name="Salih N.S."/>
            <person name="Samson R.A."/>
            <person name="Sandor E."/>
            <person name="Sanguinetti M."/>
            <person name="Schuetze T."/>
            <person name="Sepcic K."/>
            <person name="Shelest E."/>
            <person name="Sherlock G."/>
            <person name="Sophianopoulou V."/>
            <person name="Squina F.M."/>
            <person name="Sun H."/>
            <person name="Susca A."/>
            <person name="Todd R.B."/>
            <person name="Tsang A."/>
            <person name="Unkles S.E."/>
            <person name="van de Wiele N."/>
            <person name="van Rossen-Uffink D."/>
            <person name="Oliveira J.V."/>
            <person name="Vesth T.C."/>
            <person name="Visser J."/>
            <person name="Yu J.-H."/>
            <person name="Zhou M."/>
            <person name="Andersen M.R."/>
            <person name="Archer D.B."/>
            <person name="Baker S.E."/>
            <person name="Benoit I."/>
            <person name="Brakhage A.A."/>
            <person name="Braus G.H."/>
            <person name="Fischer R."/>
            <person name="Frisvad J.C."/>
            <person name="Goldman G.H."/>
            <person name="Houbraken J."/>
            <person name="Oakley B."/>
            <person name="Pocsi I."/>
            <person name="Scazzocchio C."/>
            <person name="Seiboth B."/>
            <person name="vanKuyk P.A."/>
            <person name="Wortman J."/>
            <person name="Dyer P.S."/>
            <person name="Grigoriev I.V."/>
        </authorList>
    </citation>
    <scope>NUCLEOTIDE SEQUENCE [LARGE SCALE GENOMIC DNA]</scope>
    <source>
        <strain evidence="3">DTO 134E9</strain>
    </source>
</reference>
<feature type="compositionally biased region" description="Basic and acidic residues" evidence="1">
    <location>
        <begin position="58"/>
        <end position="72"/>
    </location>
</feature>
<organism evidence="2 3">
    <name type="scientific">Aspergillus wentii DTO 134E9</name>
    <dbReference type="NCBI Taxonomy" id="1073089"/>
    <lineage>
        <taxon>Eukaryota</taxon>
        <taxon>Fungi</taxon>
        <taxon>Dikarya</taxon>
        <taxon>Ascomycota</taxon>
        <taxon>Pezizomycotina</taxon>
        <taxon>Eurotiomycetes</taxon>
        <taxon>Eurotiomycetidae</taxon>
        <taxon>Eurotiales</taxon>
        <taxon>Aspergillaceae</taxon>
        <taxon>Aspergillus</taxon>
        <taxon>Aspergillus subgen. Cremei</taxon>
    </lineage>
</organism>
<gene>
    <name evidence="2" type="ORF">ASPWEDRAFT_174847</name>
</gene>
<dbReference type="EMBL" id="KV878214">
    <property type="protein sequence ID" value="OJJ33441.1"/>
    <property type="molecule type" value="Genomic_DNA"/>
</dbReference>
<accession>A0A1L9RET4</accession>
<dbReference type="VEuPathDB" id="FungiDB:ASPWEDRAFT_174847"/>
<dbReference type="RefSeq" id="XP_040687118.1">
    <property type="nucleotide sequence ID" value="XM_040831281.1"/>
</dbReference>
<sequence>MSAIVRHRITNLSTLLRLSRASYHGIAQHQPPATEAPPISVAPSFPDDFESSPLAQKVSEKTDGKANWDESHATASEASVRADREGFQMSS</sequence>
<protein>
    <submittedName>
        <fullName evidence="2">Uncharacterized protein</fullName>
    </submittedName>
</protein>